<protein>
    <submittedName>
        <fullName evidence="1">Uncharacterized protein</fullName>
    </submittedName>
</protein>
<proteinExistence type="predicted"/>
<dbReference type="EMBL" id="BLXT01000976">
    <property type="protein sequence ID" value="GFN82275.1"/>
    <property type="molecule type" value="Genomic_DNA"/>
</dbReference>
<reference evidence="1 2" key="1">
    <citation type="journal article" date="2021" name="Elife">
        <title>Chloroplast acquisition without the gene transfer in kleptoplastic sea slugs, Plakobranchus ocellatus.</title>
        <authorList>
            <person name="Maeda T."/>
            <person name="Takahashi S."/>
            <person name="Yoshida T."/>
            <person name="Shimamura S."/>
            <person name="Takaki Y."/>
            <person name="Nagai Y."/>
            <person name="Toyoda A."/>
            <person name="Suzuki Y."/>
            <person name="Arimoto A."/>
            <person name="Ishii H."/>
            <person name="Satoh N."/>
            <person name="Nishiyama T."/>
            <person name="Hasebe M."/>
            <person name="Maruyama T."/>
            <person name="Minagawa J."/>
            <person name="Obokata J."/>
            <person name="Shigenobu S."/>
        </authorList>
    </citation>
    <scope>NUCLEOTIDE SEQUENCE [LARGE SCALE GENOMIC DNA]</scope>
</reference>
<keyword evidence="2" id="KW-1185">Reference proteome</keyword>
<organism evidence="1 2">
    <name type="scientific">Plakobranchus ocellatus</name>
    <dbReference type="NCBI Taxonomy" id="259542"/>
    <lineage>
        <taxon>Eukaryota</taxon>
        <taxon>Metazoa</taxon>
        <taxon>Spiralia</taxon>
        <taxon>Lophotrochozoa</taxon>
        <taxon>Mollusca</taxon>
        <taxon>Gastropoda</taxon>
        <taxon>Heterobranchia</taxon>
        <taxon>Euthyneura</taxon>
        <taxon>Panpulmonata</taxon>
        <taxon>Sacoglossa</taxon>
        <taxon>Placobranchoidea</taxon>
        <taxon>Plakobranchidae</taxon>
        <taxon>Plakobranchus</taxon>
    </lineage>
</organism>
<dbReference type="Proteomes" id="UP000735302">
    <property type="component" value="Unassembled WGS sequence"/>
</dbReference>
<gene>
    <name evidence="1" type="ORF">PoB_000878100</name>
</gene>
<comment type="caution">
    <text evidence="1">The sequence shown here is derived from an EMBL/GenBank/DDBJ whole genome shotgun (WGS) entry which is preliminary data.</text>
</comment>
<dbReference type="AlphaFoldDB" id="A0AAV3YGH4"/>
<accession>A0AAV3YGH4</accession>
<evidence type="ECO:0000313" key="1">
    <source>
        <dbReference type="EMBL" id="GFN82275.1"/>
    </source>
</evidence>
<sequence length="84" mass="9236">MLSARSWSGRGGALRTKAKERVVGLGNGGSRLKTHWHQTDTPTRQVTLAGGTRLNQVPRHGQELPVANLTPPLKEIWGFVRLLD</sequence>
<evidence type="ECO:0000313" key="2">
    <source>
        <dbReference type="Proteomes" id="UP000735302"/>
    </source>
</evidence>
<name>A0AAV3YGH4_9GAST</name>